<organism evidence="2 3">
    <name type="scientific">Tetragenococcus solitarius</name>
    <dbReference type="NCBI Taxonomy" id="71453"/>
    <lineage>
        <taxon>Bacteria</taxon>
        <taxon>Bacillati</taxon>
        <taxon>Bacillota</taxon>
        <taxon>Bacilli</taxon>
        <taxon>Lactobacillales</taxon>
        <taxon>Enterococcaceae</taxon>
        <taxon>Tetragenococcus</taxon>
    </lineage>
</organism>
<keyword evidence="1" id="KW-0812">Transmembrane</keyword>
<dbReference type="EMBL" id="BAAAXQ010000005">
    <property type="protein sequence ID" value="GAA3009357.1"/>
    <property type="molecule type" value="Genomic_DNA"/>
</dbReference>
<reference evidence="2 3" key="1">
    <citation type="journal article" date="2019" name="Int. J. Syst. Evol. Microbiol.">
        <title>The Global Catalogue of Microorganisms (GCM) 10K type strain sequencing project: providing services to taxonomists for standard genome sequencing and annotation.</title>
        <authorList>
            <consortium name="The Broad Institute Genomics Platform"/>
            <consortium name="The Broad Institute Genome Sequencing Center for Infectious Disease"/>
            <person name="Wu L."/>
            <person name="Ma J."/>
        </authorList>
    </citation>
    <scope>NUCLEOTIDE SEQUENCE [LARGE SCALE GENOMIC DNA]</scope>
    <source>
        <strain evidence="2 3">JCM 8736</strain>
    </source>
</reference>
<keyword evidence="1" id="KW-1133">Transmembrane helix</keyword>
<feature type="transmembrane region" description="Helical" evidence="1">
    <location>
        <begin position="6"/>
        <end position="24"/>
    </location>
</feature>
<evidence type="ECO:0000313" key="2">
    <source>
        <dbReference type="EMBL" id="GAA3009357.1"/>
    </source>
</evidence>
<protein>
    <submittedName>
        <fullName evidence="2">Uncharacterized protein</fullName>
    </submittedName>
</protein>
<sequence>MEAVLFFLVNAILFFALGLIVFYTEKIRSLTQNDYHPLQQILKKYPELYQSFKEIKTENAAFLVPGLLKAQTLEKETKNLDDCHDMTPQGLAITEDYLFISAYCSSHEHLSVIFMLDKKKEKYIKTIILKDRTHAGGLVYDEDNQCLWVCAAAKGHGRVAAITMEDILNYQITAKPKPINYAQYVDFPSIYQASYITMNEEALLVGTFVKNKNGVVAKASLEKDVDDTAFYLVENKEITVPKRTQGLVFYKNYCLVSQSFGPVNSKIYVFSSEQFYADTLNKKNALTVIKAPPYLEQLAVFDDYLYTLFESGAASYREKTAKFLMEVVVFYLPTLLNLEEDDE</sequence>
<dbReference type="Proteomes" id="UP001501577">
    <property type="component" value="Unassembled WGS sequence"/>
</dbReference>
<name>A0ABN3XZ67_9ENTE</name>
<evidence type="ECO:0000313" key="3">
    <source>
        <dbReference type="Proteomes" id="UP001501577"/>
    </source>
</evidence>
<keyword evidence="1" id="KW-0472">Membrane</keyword>
<keyword evidence="3" id="KW-1185">Reference proteome</keyword>
<proteinExistence type="predicted"/>
<comment type="caution">
    <text evidence="2">The sequence shown here is derived from an EMBL/GenBank/DDBJ whole genome shotgun (WGS) entry which is preliminary data.</text>
</comment>
<gene>
    <name evidence="2" type="ORF">GCM10019998_01880</name>
</gene>
<accession>A0ABN3XZ67</accession>
<evidence type="ECO:0000256" key="1">
    <source>
        <dbReference type="SAM" id="Phobius"/>
    </source>
</evidence>